<name>U9TR16_RHIID</name>
<dbReference type="HOGENOM" id="CLU_1038781_0_0_1"/>
<dbReference type="SUPFAM" id="SSF82171">
    <property type="entry name" value="DPP6 N-terminal domain-like"/>
    <property type="match status" value="1"/>
</dbReference>
<sequence length="230" mass="27783">MKLVYIYEFTEKSQINKIKIYDMKNNQKIELDYDLDEYEYCTFSLEEFELITSKDDNFYLFANNSIYEWNILTKNSIKIFGSDEMEYKDMSEIRKDFKIFSNEKFIFTKINDKIIVYSIELGIPIASLDINNDIQICNYMNYMKYTGLNLPLLLLLLSTNTSKIWNYVMEYCWKERLDQNEQDNIQTKTKSFRILDGYVWKAEVEEKISNINLMDEFHDKIIKNKKSIYE</sequence>
<gene>
    <name evidence="1" type="ORF">GLOINDRAFT_97562</name>
</gene>
<organism evidence="1">
    <name type="scientific">Rhizophagus irregularis (strain DAOM 181602 / DAOM 197198 / MUCL 43194)</name>
    <name type="common">Arbuscular mycorrhizal fungus</name>
    <name type="synonym">Glomus intraradices</name>
    <dbReference type="NCBI Taxonomy" id="747089"/>
    <lineage>
        <taxon>Eukaryota</taxon>
        <taxon>Fungi</taxon>
        <taxon>Fungi incertae sedis</taxon>
        <taxon>Mucoromycota</taxon>
        <taxon>Glomeromycotina</taxon>
        <taxon>Glomeromycetes</taxon>
        <taxon>Glomerales</taxon>
        <taxon>Glomeraceae</taxon>
        <taxon>Rhizophagus</taxon>
    </lineage>
</organism>
<accession>U9TR16</accession>
<proteinExistence type="predicted"/>
<dbReference type="AlphaFoldDB" id="U9TR16"/>
<dbReference type="EMBL" id="KI287619">
    <property type="protein sequence ID" value="ESA09902.1"/>
    <property type="molecule type" value="Genomic_DNA"/>
</dbReference>
<evidence type="ECO:0000313" key="1">
    <source>
        <dbReference type="EMBL" id="ESA09902.1"/>
    </source>
</evidence>
<protein>
    <submittedName>
        <fullName evidence="1">Uncharacterized protein</fullName>
    </submittedName>
</protein>
<reference evidence="1" key="1">
    <citation type="submission" date="2013-07" db="EMBL/GenBank/DDBJ databases">
        <title>The genome of an arbuscular mycorrhizal fungus provides insights into the evolution of the oldest plant symbiosis.</title>
        <authorList>
            <consortium name="DOE Joint Genome Institute"/>
            <person name="Tisserant E."/>
            <person name="Malbreil M."/>
            <person name="Kuo A."/>
            <person name="Kohler A."/>
            <person name="Symeonidi A."/>
            <person name="Balestrini R."/>
            <person name="Charron P."/>
            <person name="Duensing N."/>
            <person name="Frei-dit-Frey N."/>
            <person name="Gianinazzi-Pearson V."/>
            <person name="Gilbert B."/>
            <person name="Handa Y."/>
            <person name="Hijri M."/>
            <person name="Kaul R."/>
            <person name="Kawaguchi M."/>
            <person name="Krajinski F."/>
            <person name="Lammers P."/>
            <person name="Lapierre D."/>
            <person name="Masclaux F.G."/>
            <person name="Murat C."/>
            <person name="Morin E."/>
            <person name="Ndikumana S."/>
            <person name="Pagni M."/>
            <person name="Petitpierre D."/>
            <person name="Requena N."/>
            <person name="Rosikiewicz P."/>
            <person name="Riley R."/>
            <person name="Saito K."/>
            <person name="San Clemente H."/>
            <person name="Shapiro H."/>
            <person name="van Tuinen D."/>
            <person name="Becard G."/>
            <person name="Bonfante P."/>
            <person name="Paszkowski U."/>
            <person name="Shachar-Hill Y."/>
            <person name="Young J.P."/>
            <person name="Sanders I.R."/>
            <person name="Henrissat B."/>
            <person name="Rensing S.A."/>
            <person name="Grigoriev I.V."/>
            <person name="Corradi N."/>
            <person name="Roux C."/>
            <person name="Martin F."/>
        </authorList>
    </citation>
    <scope>NUCLEOTIDE SEQUENCE</scope>
    <source>
        <strain evidence="1">DAOM 197198</strain>
    </source>
</reference>